<keyword evidence="1" id="KW-0732">Signal</keyword>
<gene>
    <name evidence="2" type="ORF">FYJ29_06790</name>
</gene>
<comment type="caution">
    <text evidence="2">The sequence shown here is derived from an EMBL/GenBank/DDBJ whole genome shotgun (WGS) entry which is preliminary data.</text>
</comment>
<keyword evidence="3" id="KW-1185">Reference proteome</keyword>
<evidence type="ECO:0000313" key="3">
    <source>
        <dbReference type="Proteomes" id="UP000483362"/>
    </source>
</evidence>
<protein>
    <submittedName>
        <fullName evidence="2">Uncharacterized protein</fullName>
    </submittedName>
</protein>
<dbReference type="RefSeq" id="WP_154328697.1">
    <property type="nucleotide sequence ID" value="NZ_CP045696.1"/>
</dbReference>
<dbReference type="EMBL" id="VULT01000009">
    <property type="protein sequence ID" value="MSS17461.1"/>
    <property type="molecule type" value="Genomic_DNA"/>
</dbReference>
<evidence type="ECO:0000256" key="1">
    <source>
        <dbReference type="SAM" id="SignalP"/>
    </source>
</evidence>
<organism evidence="2 3">
    <name type="scientific">Sodaliphilus pleomorphus</name>
    <dbReference type="NCBI Taxonomy" id="2606626"/>
    <lineage>
        <taxon>Bacteria</taxon>
        <taxon>Pseudomonadati</taxon>
        <taxon>Bacteroidota</taxon>
        <taxon>Bacteroidia</taxon>
        <taxon>Bacteroidales</taxon>
        <taxon>Muribaculaceae</taxon>
        <taxon>Sodaliphilus</taxon>
    </lineage>
</organism>
<evidence type="ECO:0000313" key="2">
    <source>
        <dbReference type="EMBL" id="MSS17461.1"/>
    </source>
</evidence>
<dbReference type="AlphaFoldDB" id="A0A6L5XB50"/>
<proteinExistence type="predicted"/>
<feature type="chain" id="PRO_5026916748" evidence="1">
    <location>
        <begin position="23"/>
        <end position="921"/>
    </location>
</feature>
<reference evidence="2 3" key="1">
    <citation type="submission" date="2019-08" db="EMBL/GenBank/DDBJ databases">
        <title>In-depth cultivation of the pig gut microbiome towards novel bacterial diversity and tailored functional studies.</title>
        <authorList>
            <person name="Wylensek D."/>
            <person name="Hitch T.C.A."/>
            <person name="Clavel T."/>
        </authorList>
    </citation>
    <scope>NUCLEOTIDE SEQUENCE [LARGE SCALE GENOMIC DNA]</scope>
    <source>
        <strain evidence="2 3">Oil-RF-744-WCA-WT-10</strain>
    </source>
</reference>
<dbReference type="Proteomes" id="UP000483362">
    <property type="component" value="Unassembled WGS sequence"/>
</dbReference>
<accession>A0A6L5XB50</accession>
<feature type="signal peptide" evidence="1">
    <location>
        <begin position="1"/>
        <end position="22"/>
    </location>
</feature>
<name>A0A6L5XB50_9BACT</name>
<sequence length="921" mass="101933">MRKLFFIGVALCIIGFAMTANADVFNYADEKYRFTWTDSAGVEHSNLLTDKATDPDHILALIANVYATPEIPGTIYCNETNKTGKINYDYHASQTERITSSTPTKYLDWLKSYYKPISAPSENGKTVLFVEIKPTFHAKGGRWQGVDIKSNRDFVKYCYKSVQLLSSHMRVNDTNNPGYMFVVDNITTNRFFFISKGRARADAGDYPLWTSFEQVSPTTGSGATVTTGLADSLKNGSVYKAIHSCGSVPIIEQGHEFTITGNSELNAFSNLTLYMPDKRLGQDTYYSNYNPTYAPRTFLYLCTLDADVKPSENHDGYFTISLKWSTNFNTAKIGAQAEEQFYVYVVNDDGTYTPLHKSDATMQTPTQSRTHTYEVPQEADSRIIRYIVAANPIEKSGNVVNASSIFIYSNVDQVQIPGRQAFFSQASEYLSRFDISSQLNVYKNTISIKPNTQGDYEKIETTQAYSMMRRHTDADGNVQEIAIANLKFNKAENGTYSYTLKYNADAQNTDVKYDDNAPSTAEDISGTLTSNDGVIYFYDYFNASTASNDQPSQYNYVLQLDGVQTSNSGTVPVYKTTASSHLVSVTKDQVAGDINRGLDATEGGLAVDFKGYIDADHHIKRYDVYRLDSDPVIVGNAQCENGYITLIKGNRQIGDPQQPGLEGYTFSLPDELSSSQSTPAIYVPVITTNVTFAGATVTNTYGCSRTAVDAPNLVLKVDDLLVSASKWVDANGHKRCGYGATVHLTPTLPETTAPYAYYYRVWRLADDGETQLNSLPSSRNTGWENDYEDIKPFYPGNTEIQVKDVYVANMPNADESRIVTYIARLYSTDQAQSHPAVPRKAASASGTATGYYYITEKRIDVDYSSPAVATGIDGITTAQATPVSEVYYNVMGIASTRPHPGMNVVVTTLSDGSRLTTKMMK</sequence>